<protein>
    <submittedName>
        <fullName evidence="1">Uncharacterized protein</fullName>
    </submittedName>
</protein>
<name>A0ACB7IQ05_PLECO</name>
<accession>A0ACB7IQ05</accession>
<proteinExistence type="predicted"/>
<organism evidence="1 2">
    <name type="scientific">Pleurotus cornucopiae</name>
    <name type="common">Cornucopia mushroom</name>
    <dbReference type="NCBI Taxonomy" id="5321"/>
    <lineage>
        <taxon>Eukaryota</taxon>
        <taxon>Fungi</taxon>
        <taxon>Dikarya</taxon>
        <taxon>Basidiomycota</taxon>
        <taxon>Agaricomycotina</taxon>
        <taxon>Agaricomycetes</taxon>
        <taxon>Agaricomycetidae</taxon>
        <taxon>Agaricales</taxon>
        <taxon>Pleurotineae</taxon>
        <taxon>Pleurotaceae</taxon>
        <taxon>Pleurotus</taxon>
    </lineage>
</organism>
<sequence>MRSAIYKPIDAGNNMCSKYHSRSPPLRHTTFKLNSSMYPPLLEWSYIDYHDGWQNQPMEFAPFNPNYLRFEATNNGTHGSLPPTQEPCKYQYGSLLDENPQLDTRSLPQQAEPTAQEPQNYATAVPSTSGNSHAYTTDHNAHIYPPTALNNMSMGCQTDANNIDFSVNNTDDIPWDPSLDSFLLSLHPFHPIPTSSMSARPDTQLQVGTLLTTPAQPYLPSPEGLVEHRITPSYTPLYHPIPRSYSNNSLASFSDEIPRLPSAHISPPATREPSPPHDPSNSPQNTADVSPGDELSYDDAVRQFKATKRQRRIAIKSKVTASSGASIQVVDGSSEFAPIFSEHDQMWYCNMCGKGIKRHGDVIRHWRSYNCPVRKAANRGAPKRLVCPFPSCKYSTGRRDGLSRHLNVHRPGGDS</sequence>
<comment type="caution">
    <text evidence="1">The sequence shown here is derived from an EMBL/GenBank/DDBJ whole genome shotgun (WGS) entry which is preliminary data.</text>
</comment>
<reference evidence="1 2" key="1">
    <citation type="journal article" date="2021" name="Appl. Environ. Microbiol.">
        <title>Genetic linkage and physical mapping for an oyster mushroom Pleurotus cornucopiae and QTL analysis for the trait cap color.</title>
        <authorList>
            <person name="Zhang Y."/>
            <person name="Gao W."/>
            <person name="Sonnenberg A."/>
            <person name="Chen Q."/>
            <person name="Zhang J."/>
            <person name="Huang C."/>
        </authorList>
    </citation>
    <scope>NUCLEOTIDE SEQUENCE [LARGE SCALE GENOMIC DNA]</scope>
    <source>
        <strain evidence="1">CCMSSC00406</strain>
    </source>
</reference>
<gene>
    <name evidence="1" type="ORF">CCMSSC00406_0006869</name>
</gene>
<dbReference type="Proteomes" id="UP000824881">
    <property type="component" value="Unassembled WGS sequence"/>
</dbReference>
<dbReference type="EMBL" id="WQMT02000008">
    <property type="protein sequence ID" value="KAG9219956.1"/>
    <property type="molecule type" value="Genomic_DNA"/>
</dbReference>
<evidence type="ECO:0000313" key="1">
    <source>
        <dbReference type="EMBL" id="KAG9219956.1"/>
    </source>
</evidence>
<keyword evidence="2" id="KW-1185">Reference proteome</keyword>
<evidence type="ECO:0000313" key="2">
    <source>
        <dbReference type="Proteomes" id="UP000824881"/>
    </source>
</evidence>